<gene>
    <name evidence="2" type="ORF">PCOR1329_LOCUS43494</name>
</gene>
<keyword evidence="3" id="KW-1185">Reference proteome</keyword>
<dbReference type="EMBL" id="CAUYUJ010015227">
    <property type="protein sequence ID" value="CAK0851329.1"/>
    <property type="molecule type" value="Genomic_DNA"/>
</dbReference>
<comment type="caution">
    <text evidence="2">The sequence shown here is derived from an EMBL/GenBank/DDBJ whole genome shotgun (WGS) entry which is preliminary data.</text>
</comment>
<evidence type="ECO:0000256" key="1">
    <source>
        <dbReference type="SAM" id="MobiDB-lite"/>
    </source>
</evidence>
<organism evidence="2 3">
    <name type="scientific">Prorocentrum cordatum</name>
    <dbReference type="NCBI Taxonomy" id="2364126"/>
    <lineage>
        <taxon>Eukaryota</taxon>
        <taxon>Sar</taxon>
        <taxon>Alveolata</taxon>
        <taxon>Dinophyceae</taxon>
        <taxon>Prorocentrales</taxon>
        <taxon>Prorocentraceae</taxon>
        <taxon>Prorocentrum</taxon>
    </lineage>
</organism>
<feature type="region of interest" description="Disordered" evidence="1">
    <location>
        <begin position="1"/>
        <end position="45"/>
    </location>
</feature>
<reference evidence="2" key="1">
    <citation type="submission" date="2023-10" db="EMBL/GenBank/DDBJ databases">
        <authorList>
            <person name="Chen Y."/>
            <person name="Shah S."/>
            <person name="Dougan E. K."/>
            <person name="Thang M."/>
            <person name="Chan C."/>
        </authorList>
    </citation>
    <scope>NUCLEOTIDE SEQUENCE [LARGE SCALE GENOMIC DNA]</scope>
</reference>
<name>A0ABN9TYE6_9DINO</name>
<dbReference type="Proteomes" id="UP001189429">
    <property type="component" value="Unassembled WGS sequence"/>
</dbReference>
<protein>
    <submittedName>
        <fullName evidence="2">Uncharacterized protein</fullName>
    </submittedName>
</protein>
<evidence type="ECO:0000313" key="2">
    <source>
        <dbReference type="EMBL" id="CAK0851329.1"/>
    </source>
</evidence>
<sequence>MSHHAWNKLMHALHGNGPQGQGKGLGKGKGKGKKPEAPARDLNDPADYQAAIRDAMPEAAKMRVQSTLLQEDWGAEVKPYQTLDSTGGVTVVPTDALPMVLERVVYTAKATAAIVTDPGS</sequence>
<proteinExistence type="predicted"/>
<evidence type="ECO:0000313" key="3">
    <source>
        <dbReference type="Proteomes" id="UP001189429"/>
    </source>
</evidence>
<accession>A0ABN9TYE6</accession>
<feature type="compositionally biased region" description="Basic and acidic residues" evidence="1">
    <location>
        <begin position="33"/>
        <end position="43"/>
    </location>
</feature>